<evidence type="ECO:0000256" key="3">
    <source>
        <dbReference type="ARBA" id="ARBA00022989"/>
    </source>
</evidence>
<gene>
    <name evidence="8" type="ORF">GCM10009663_10090</name>
</gene>
<dbReference type="RefSeq" id="WP_344622255.1">
    <property type="nucleotide sequence ID" value="NZ_BAAALD010000006.1"/>
</dbReference>
<evidence type="ECO:0000256" key="1">
    <source>
        <dbReference type="ARBA" id="ARBA00004141"/>
    </source>
</evidence>
<dbReference type="EMBL" id="BAAALD010000006">
    <property type="protein sequence ID" value="GAA1072463.1"/>
    <property type="molecule type" value="Genomic_DNA"/>
</dbReference>
<keyword evidence="3 6" id="KW-1133">Transmembrane helix</keyword>
<protein>
    <recommendedName>
        <fullName evidence="7">Ferric oxidoreductase domain-containing protein</fullName>
    </recommendedName>
</protein>
<comment type="subcellular location">
    <subcellularLocation>
        <location evidence="1">Membrane</location>
        <topology evidence="1">Multi-pass membrane protein</topology>
    </subcellularLocation>
</comment>
<feature type="transmembrane region" description="Helical" evidence="6">
    <location>
        <begin position="20"/>
        <end position="40"/>
    </location>
</feature>
<dbReference type="Pfam" id="PF01794">
    <property type="entry name" value="Ferric_reduct"/>
    <property type="match status" value="1"/>
</dbReference>
<proteinExistence type="predicted"/>
<evidence type="ECO:0000256" key="4">
    <source>
        <dbReference type="ARBA" id="ARBA00023136"/>
    </source>
</evidence>
<feature type="domain" description="Ferric oxidoreductase" evidence="7">
    <location>
        <begin position="23"/>
        <end position="144"/>
    </location>
</feature>
<feature type="compositionally biased region" description="Acidic residues" evidence="5">
    <location>
        <begin position="239"/>
        <end position="248"/>
    </location>
</feature>
<keyword evidence="2 6" id="KW-0812">Transmembrane</keyword>
<evidence type="ECO:0000313" key="9">
    <source>
        <dbReference type="Proteomes" id="UP001499987"/>
    </source>
</evidence>
<organism evidence="8 9">
    <name type="scientific">Kitasatospora arboriphila</name>
    <dbReference type="NCBI Taxonomy" id="258052"/>
    <lineage>
        <taxon>Bacteria</taxon>
        <taxon>Bacillati</taxon>
        <taxon>Actinomycetota</taxon>
        <taxon>Actinomycetes</taxon>
        <taxon>Kitasatosporales</taxon>
        <taxon>Streptomycetaceae</taxon>
        <taxon>Kitasatospora</taxon>
    </lineage>
</organism>
<dbReference type="InterPro" id="IPR013130">
    <property type="entry name" value="Fe3_Rdtase_TM_dom"/>
</dbReference>
<evidence type="ECO:0000259" key="7">
    <source>
        <dbReference type="Pfam" id="PF01794"/>
    </source>
</evidence>
<feature type="transmembrane region" description="Helical" evidence="6">
    <location>
        <begin position="101"/>
        <end position="121"/>
    </location>
</feature>
<evidence type="ECO:0000256" key="2">
    <source>
        <dbReference type="ARBA" id="ARBA00022692"/>
    </source>
</evidence>
<sequence>MTGTVQLATTAPSPLWYATRAGGTVALLLLTATLVLGIAAGGRYAPKRIARFEIGALHRNLSLLTTVFLGLHIATAIADPFVRLRWLDAVVPFASSYRPFWLGLGALAVDLLLAVLVTSALRLRIGRRSWKAVHWLAYALWPLALLHGAGTGTDTRLTLQLGLAAGCLAAVVAAVWWRLLRAGPGHRAGRLWAALAAAAVPALVAALLVAGPARTGWAHHGGTTVRPGTVATDRQTAGDDGDNGGEDE</sequence>
<feature type="transmembrane region" description="Helical" evidence="6">
    <location>
        <begin position="157"/>
        <end position="179"/>
    </location>
</feature>
<comment type="caution">
    <text evidence="8">The sequence shown here is derived from an EMBL/GenBank/DDBJ whole genome shotgun (WGS) entry which is preliminary data.</text>
</comment>
<feature type="region of interest" description="Disordered" evidence="5">
    <location>
        <begin position="219"/>
        <end position="248"/>
    </location>
</feature>
<keyword evidence="4 6" id="KW-0472">Membrane</keyword>
<name>A0ABP4DVC3_9ACTN</name>
<feature type="transmembrane region" description="Helical" evidence="6">
    <location>
        <begin position="61"/>
        <end position="81"/>
    </location>
</feature>
<keyword evidence="9" id="KW-1185">Reference proteome</keyword>
<feature type="transmembrane region" description="Helical" evidence="6">
    <location>
        <begin position="133"/>
        <end position="151"/>
    </location>
</feature>
<accession>A0ABP4DVC3</accession>
<feature type="transmembrane region" description="Helical" evidence="6">
    <location>
        <begin position="191"/>
        <end position="210"/>
    </location>
</feature>
<evidence type="ECO:0000313" key="8">
    <source>
        <dbReference type="EMBL" id="GAA1072463.1"/>
    </source>
</evidence>
<dbReference type="Proteomes" id="UP001499987">
    <property type="component" value="Unassembled WGS sequence"/>
</dbReference>
<evidence type="ECO:0000256" key="5">
    <source>
        <dbReference type="SAM" id="MobiDB-lite"/>
    </source>
</evidence>
<reference evidence="9" key="1">
    <citation type="journal article" date="2019" name="Int. J. Syst. Evol. Microbiol.">
        <title>The Global Catalogue of Microorganisms (GCM) 10K type strain sequencing project: providing services to taxonomists for standard genome sequencing and annotation.</title>
        <authorList>
            <consortium name="The Broad Institute Genomics Platform"/>
            <consortium name="The Broad Institute Genome Sequencing Center for Infectious Disease"/>
            <person name="Wu L."/>
            <person name="Ma J."/>
        </authorList>
    </citation>
    <scope>NUCLEOTIDE SEQUENCE [LARGE SCALE GENOMIC DNA]</scope>
    <source>
        <strain evidence="9">JCM 13002</strain>
    </source>
</reference>
<evidence type="ECO:0000256" key="6">
    <source>
        <dbReference type="SAM" id="Phobius"/>
    </source>
</evidence>